<evidence type="ECO:0000313" key="2">
    <source>
        <dbReference type="EMBL" id="KAK4371515.1"/>
    </source>
</evidence>
<feature type="compositionally biased region" description="Polar residues" evidence="1">
    <location>
        <begin position="50"/>
        <end position="62"/>
    </location>
</feature>
<dbReference type="PANTHER" id="PTHR36061:SF3">
    <property type="entry name" value="OS04G0692200 PROTEIN"/>
    <property type="match status" value="1"/>
</dbReference>
<evidence type="ECO:0000313" key="3">
    <source>
        <dbReference type="Proteomes" id="UP001291623"/>
    </source>
</evidence>
<protein>
    <submittedName>
        <fullName evidence="2">Uncharacterized protein</fullName>
    </submittedName>
</protein>
<evidence type="ECO:0000256" key="1">
    <source>
        <dbReference type="SAM" id="MobiDB-lite"/>
    </source>
</evidence>
<sequence>MQQCDILPERFFAIFSVAGVDGGQVGVQTASGVHLSKSVFLGDVDGLSKQQTGPVKNRASPNTKKKKKNVSNFDGDVSEINVEVEEKGLQQSSERYHPLPLPKPPAGFVLDEQGRVLMASNRRIATIVDSTNNFPLECVIRRVFRSTRGDECLLLCPVDMPVQILKSTNVEGWAAVHSVTQREEDVATQRMTYLNLEQEAGCTKGSLGVTGKLPPCDPCDQEVMGSSRGNRLLQKCEVADDGEDVDGLPSEGIEITCFHMDGSHYMIYTPSDPLLFVAVKDKDGQLQIADDELLEDPAIISAIDEETEFNALVEEEAALLESLLGERD</sequence>
<feature type="region of interest" description="Disordered" evidence="1">
    <location>
        <begin position="50"/>
        <end position="71"/>
    </location>
</feature>
<dbReference type="PANTHER" id="PTHR36061">
    <property type="match status" value="1"/>
</dbReference>
<name>A0AAE1VT54_9SOLA</name>
<dbReference type="EMBL" id="JAVYJV010000005">
    <property type="protein sequence ID" value="KAK4371515.1"/>
    <property type="molecule type" value="Genomic_DNA"/>
</dbReference>
<comment type="caution">
    <text evidence="2">The sequence shown here is derived from an EMBL/GenBank/DDBJ whole genome shotgun (WGS) entry which is preliminary data.</text>
</comment>
<proteinExistence type="predicted"/>
<dbReference type="Pfam" id="PF12527">
    <property type="entry name" value="DUF3727"/>
    <property type="match status" value="1"/>
</dbReference>
<gene>
    <name evidence="2" type="ORF">RND71_010990</name>
</gene>
<accession>A0AAE1VT54</accession>
<organism evidence="2 3">
    <name type="scientific">Anisodus tanguticus</name>
    <dbReference type="NCBI Taxonomy" id="243964"/>
    <lineage>
        <taxon>Eukaryota</taxon>
        <taxon>Viridiplantae</taxon>
        <taxon>Streptophyta</taxon>
        <taxon>Embryophyta</taxon>
        <taxon>Tracheophyta</taxon>
        <taxon>Spermatophyta</taxon>
        <taxon>Magnoliopsida</taxon>
        <taxon>eudicotyledons</taxon>
        <taxon>Gunneridae</taxon>
        <taxon>Pentapetalae</taxon>
        <taxon>asterids</taxon>
        <taxon>lamiids</taxon>
        <taxon>Solanales</taxon>
        <taxon>Solanaceae</taxon>
        <taxon>Solanoideae</taxon>
        <taxon>Hyoscyameae</taxon>
        <taxon>Anisodus</taxon>
    </lineage>
</organism>
<dbReference type="Proteomes" id="UP001291623">
    <property type="component" value="Unassembled WGS sequence"/>
</dbReference>
<reference evidence="2" key="1">
    <citation type="submission" date="2023-12" db="EMBL/GenBank/DDBJ databases">
        <title>Genome assembly of Anisodus tanguticus.</title>
        <authorList>
            <person name="Wang Y.-J."/>
        </authorList>
    </citation>
    <scope>NUCLEOTIDE SEQUENCE</scope>
    <source>
        <strain evidence="2">KB-2021</strain>
        <tissue evidence="2">Leaf</tissue>
    </source>
</reference>
<keyword evidence="3" id="KW-1185">Reference proteome</keyword>
<dbReference type="AlphaFoldDB" id="A0AAE1VT54"/>
<dbReference type="InterPro" id="IPR022203">
    <property type="entry name" value="DUF3727"/>
</dbReference>